<name>A0AAN4YKE4_ASPOZ</name>
<feature type="region of interest" description="Disordered" evidence="1">
    <location>
        <begin position="47"/>
        <end position="117"/>
    </location>
</feature>
<evidence type="ECO:0000313" key="2">
    <source>
        <dbReference type="EMBL" id="GMG31119.1"/>
    </source>
</evidence>
<reference evidence="2" key="1">
    <citation type="submission" date="2023-04" db="EMBL/GenBank/DDBJ databases">
        <title>Aspergillus oryzae NBRC 4228.</title>
        <authorList>
            <person name="Ichikawa N."/>
            <person name="Sato H."/>
            <person name="Tonouchi N."/>
        </authorList>
    </citation>
    <scope>NUCLEOTIDE SEQUENCE</scope>
    <source>
        <strain evidence="2">NBRC 4228</strain>
    </source>
</reference>
<feature type="compositionally biased region" description="Acidic residues" evidence="1">
    <location>
        <begin position="65"/>
        <end position="95"/>
    </location>
</feature>
<gene>
    <name evidence="2" type="ORF">Aory04_000707000</name>
</gene>
<dbReference type="Proteomes" id="UP001165205">
    <property type="component" value="Unassembled WGS sequence"/>
</dbReference>
<evidence type="ECO:0000313" key="3">
    <source>
        <dbReference type="Proteomes" id="UP001165205"/>
    </source>
</evidence>
<organism evidence="2 3">
    <name type="scientific">Aspergillus oryzae</name>
    <name type="common">Yellow koji mold</name>
    <dbReference type="NCBI Taxonomy" id="5062"/>
    <lineage>
        <taxon>Eukaryota</taxon>
        <taxon>Fungi</taxon>
        <taxon>Dikarya</taxon>
        <taxon>Ascomycota</taxon>
        <taxon>Pezizomycotina</taxon>
        <taxon>Eurotiomycetes</taxon>
        <taxon>Eurotiomycetidae</taxon>
        <taxon>Eurotiales</taxon>
        <taxon>Aspergillaceae</taxon>
        <taxon>Aspergillus</taxon>
        <taxon>Aspergillus subgen. Circumdati</taxon>
    </lineage>
</organism>
<comment type="caution">
    <text evidence="2">The sequence shown here is derived from an EMBL/GenBank/DDBJ whole genome shotgun (WGS) entry which is preliminary data.</text>
</comment>
<proteinExistence type="predicted"/>
<dbReference type="EMBL" id="BSYA01000080">
    <property type="protein sequence ID" value="GMG31119.1"/>
    <property type="molecule type" value="Genomic_DNA"/>
</dbReference>
<protein>
    <submittedName>
        <fullName evidence="2">Unnamed protein product</fullName>
    </submittedName>
</protein>
<sequence length="149" mass="16945">MALSIAELATQDEKLQLLLEAIDSASRGTLQVVLKAIYQDDQSIRDRVSNSLLITEDQVRIPSKDDEESDEEGSEDEKDEDDEDDEDDEQSESEDENPRSERRRSNQQATGSKRLRHRYAYCENCDKGFDVTKNTKPAEDIIQVSGLFS</sequence>
<dbReference type="AlphaFoldDB" id="A0AAN4YKE4"/>
<accession>A0AAN4YKE4</accession>
<evidence type="ECO:0000256" key="1">
    <source>
        <dbReference type="SAM" id="MobiDB-lite"/>
    </source>
</evidence>